<dbReference type="AlphaFoldDB" id="A0A1X2GG18"/>
<organism evidence="1 2">
    <name type="scientific">Hesseltinella vesiculosa</name>
    <dbReference type="NCBI Taxonomy" id="101127"/>
    <lineage>
        <taxon>Eukaryota</taxon>
        <taxon>Fungi</taxon>
        <taxon>Fungi incertae sedis</taxon>
        <taxon>Mucoromycota</taxon>
        <taxon>Mucoromycotina</taxon>
        <taxon>Mucoromycetes</taxon>
        <taxon>Mucorales</taxon>
        <taxon>Cunninghamellaceae</taxon>
        <taxon>Hesseltinella</taxon>
    </lineage>
</organism>
<evidence type="ECO:0000313" key="1">
    <source>
        <dbReference type="EMBL" id="ORX52868.1"/>
    </source>
</evidence>
<sequence>MSSKRRSGHGLSRKKEGNIGIQSKKIMEESSATVINDIEANSQQVEKAIEHGSKLTINEYVREIRNFVKDGQVYDVDVVKAVMAQEEQKKVLFVQYTGYIDHFGVRADQYEGCPTLSFVLQTVVGGAIEFHFPWSMKKCLVPLFRTCESYDSMEKAYPGVVTVIGVETATLGANKRLMAFYSLEYSPCVIPRKPPVGSRSRWAPVIEGVTPRIIIRETIIRELSEEVNVVIAE</sequence>
<keyword evidence="2" id="KW-1185">Reference proteome</keyword>
<dbReference type="EMBL" id="MCGT01000017">
    <property type="protein sequence ID" value="ORX52868.1"/>
    <property type="molecule type" value="Genomic_DNA"/>
</dbReference>
<dbReference type="Proteomes" id="UP000242146">
    <property type="component" value="Unassembled WGS sequence"/>
</dbReference>
<evidence type="ECO:0000313" key="2">
    <source>
        <dbReference type="Proteomes" id="UP000242146"/>
    </source>
</evidence>
<proteinExistence type="predicted"/>
<gene>
    <name evidence="1" type="ORF">DM01DRAFT_1336653</name>
</gene>
<name>A0A1X2GG18_9FUNG</name>
<comment type="caution">
    <text evidence="1">The sequence shown here is derived from an EMBL/GenBank/DDBJ whole genome shotgun (WGS) entry which is preliminary data.</text>
</comment>
<protein>
    <submittedName>
        <fullName evidence="1">Uncharacterized protein</fullName>
    </submittedName>
</protein>
<accession>A0A1X2GG18</accession>
<reference evidence="1 2" key="1">
    <citation type="submission" date="2016-07" db="EMBL/GenBank/DDBJ databases">
        <title>Pervasive Adenine N6-methylation of Active Genes in Fungi.</title>
        <authorList>
            <consortium name="DOE Joint Genome Institute"/>
            <person name="Mondo S.J."/>
            <person name="Dannebaum R.O."/>
            <person name="Kuo R.C."/>
            <person name="Labutti K."/>
            <person name="Haridas S."/>
            <person name="Kuo A."/>
            <person name="Salamov A."/>
            <person name="Ahrendt S.R."/>
            <person name="Lipzen A."/>
            <person name="Sullivan W."/>
            <person name="Andreopoulos W.B."/>
            <person name="Clum A."/>
            <person name="Lindquist E."/>
            <person name="Daum C."/>
            <person name="Ramamoorthy G.K."/>
            <person name="Gryganskyi A."/>
            <person name="Culley D."/>
            <person name="Magnuson J.K."/>
            <person name="James T.Y."/>
            <person name="O'Malley M.A."/>
            <person name="Stajich J.E."/>
            <person name="Spatafora J.W."/>
            <person name="Visel A."/>
            <person name="Grigoriev I.V."/>
        </authorList>
    </citation>
    <scope>NUCLEOTIDE SEQUENCE [LARGE SCALE GENOMIC DNA]</scope>
    <source>
        <strain evidence="1 2">NRRL 3301</strain>
    </source>
</reference>